<sequence length="125" mass="14369">MVKKGVMVVLRGRVIPVPYFPPLLVRPLFYIFWEDIEWLLRGKGKGGYIIPTDNNTRAGCAARAQQTQRATRLLNKTKHGDQFRVYLVSQPKCRWAMDGWMDARTDGRTGYAFTSCGKYARFLAH</sequence>
<accession>A0AA40BMM6</accession>
<dbReference type="AlphaFoldDB" id="A0AA40BMM6"/>
<evidence type="ECO:0000313" key="1">
    <source>
        <dbReference type="EMBL" id="KAK0737034.1"/>
    </source>
</evidence>
<comment type="caution">
    <text evidence="1">The sequence shown here is derived from an EMBL/GenBank/DDBJ whole genome shotgun (WGS) entry which is preliminary data.</text>
</comment>
<gene>
    <name evidence="1" type="ORF">B0T21DRAFT_364278</name>
</gene>
<proteinExistence type="predicted"/>
<dbReference type="Proteomes" id="UP001172159">
    <property type="component" value="Unassembled WGS sequence"/>
</dbReference>
<name>A0AA40BMM6_9PEZI</name>
<protein>
    <submittedName>
        <fullName evidence="1">Uncharacterized protein</fullName>
    </submittedName>
</protein>
<keyword evidence="2" id="KW-1185">Reference proteome</keyword>
<reference evidence="1" key="1">
    <citation type="submission" date="2023-06" db="EMBL/GenBank/DDBJ databases">
        <title>Genome-scale phylogeny and comparative genomics of the fungal order Sordariales.</title>
        <authorList>
            <consortium name="Lawrence Berkeley National Laboratory"/>
            <person name="Hensen N."/>
            <person name="Bonometti L."/>
            <person name="Westerberg I."/>
            <person name="Brannstrom I.O."/>
            <person name="Guillou S."/>
            <person name="Cros-Aarteil S."/>
            <person name="Calhoun S."/>
            <person name="Haridas S."/>
            <person name="Kuo A."/>
            <person name="Mondo S."/>
            <person name="Pangilinan J."/>
            <person name="Riley R."/>
            <person name="Labutti K."/>
            <person name="Andreopoulos B."/>
            <person name="Lipzen A."/>
            <person name="Chen C."/>
            <person name="Yanf M."/>
            <person name="Daum C."/>
            <person name="Ng V."/>
            <person name="Clum A."/>
            <person name="Steindorff A."/>
            <person name="Ohm R."/>
            <person name="Martin F."/>
            <person name="Silar P."/>
            <person name="Natvig D."/>
            <person name="Lalanne C."/>
            <person name="Gautier V."/>
            <person name="Ament-Velasquez S.L."/>
            <person name="Kruys A."/>
            <person name="Hutchinson M.I."/>
            <person name="Powell A.J."/>
            <person name="Barry K."/>
            <person name="Miller A.N."/>
            <person name="Grigoriev I.V."/>
            <person name="Debuchy R."/>
            <person name="Gladieux P."/>
            <person name="Thoren M.H."/>
            <person name="Johannesson H."/>
        </authorList>
    </citation>
    <scope>NUCLEOTIDE SEQUENCE</scope>
    <source>
        <strain evidence="1">CBS 540.89</strain>
    </source>
</reference>
<organism evidence="1 2">
    <name type="scientific">Apiosordaria backusii</name>
    <dbReference type="NCBI Taxonomy" id="314023"/>
    <lineage>
        <taxon>Eukaryota</taxon>
        <taxon>Fungi</taxon>
        <taxon>Dikarya</taxon>
        <taxon>Ascomycota</taxon>
        <taxon>Pezizomycotina</taxon>
        <taxon>Sordariomycetes</taxon>
        <taxon>Sordariomycetidae</taxon>
        <taxon>Sordariales</taxon>
        <taxon>Lasiosphaeriaceae</taxon>
        <taxon>Apiosordaria</taxon>
    </lineage>
</organism>
<dbReference type="EMBL" id="JAUKTV010000005">
    <property type="protein sequence ID" value="KAK0737034.1"/>
    <property type="molecule type" value="Genomic_DNA"/>
</dbReference>
<evidence type="ECO:0000313" key="2">
    <source>
        <dbReference type="Proteomes" id="UP001172159"/>
    </source>
</evidence>